<accession>A0ABP9S830</accession>
<dbReference type="Proteomes" id="UP001501600">
    <property type="component" value="Unassembled WGS sequence"/>
</dbReference>
<evidence type="ECO:0000313" key="2">
    <source>
        <dbReference type="EMBL" id="GAA5192598.1"/>
    </source>
</evidence>
<organism evidence="2 3">
    <name type="scientific">Ferrimonas gelatinilytica</name>
    <dbReference type="NCBI Taxonomy" id="1255257"/>
    <lineage>
        <taxon>Bacteria</taxon>
        <taxon>Pseudomonadati</taxon>
        <taxon>Pseudomonadota</taxon>
        <taxon>Gammaproteobacteria</taxon>
        <taxon>Alteromonadales</taxon>
        <taxon>Ferrimonadaceae</taxon>
        <taxon>Ferrimonas</taxon>
    </lineage>
</organism>
<evidence type="ECO:0000313" key="3">
    <source>
        <dbReference type="Proteomes" id="UP001501600"/>
    </source>
</evidence>
<dbReference type="InterPro" id="IPR000182">
    <property type="entry name" value="GNAT_dom"/>
</dbReference>
<comment type="caution">
    <text evidence="2">The sequence shown here is derived from an EMBL/GenBank/DDBJ whole genome shotgun (WGS) entry which is preliminary data.</text>
</comment>
<proteinExistence type="predicted"/>
<sequence>MVARGARVVLRRFGSDDVAGFYAMNADSRVLRYTGDQPFADEAACRAFLMGYDHYLRHGFGRWSLYLADGRYAGFCGLRRDDGLVDLGFRLPFALWGQGLASEAGALALRLGFEVYGLGSIIGRARTDNPASCRVLQKLGMAEAGTECREDGLEWRRFTVNRADWRARSEAGREP</sequence>
<evidence type="ECO:0000259" key="1">
    <source>
        <dbReference type="PROSITE" id="PS51186"/>
    </source>
</evidence>
<dbReference type="SUPFAM" id="SSF55729">
    <property type="entry name" value="Acyl-CoA N-acyltransferases (Nat)"/>
    <property type="match status" value="1"/>
</dbReference>
<dbReference type="PANTHER" id="PTHR43792:SF1">
    <property type="entry name" value="N-ACETYLTRANSFERASE DOMAIN-CONTAINING PROTEIN"/>
    <property type="match status" value="1"/>
</dbReference>
<dbReference type="InterPro" id="IPR051531">
    <property type="entry name" value="N-acetyltransferase"/>
</dbReference>
<dbReference type="PROSITE" id="PS51186">
    <property type="entry name" value="GNAT"/>
    <property type="match status" value="1"/>
</dbReference>
<reference evidence="3" key="1">
    <citation type="journal article" date="2019" name="Int. J. Syst. Evol. Microbiol.">
        <title>The Global Catalogue of Microorganisms (GCM) 10K type strain sequencing project: providing services to taxonomists for standard genome sequencing and annotation.</title>
        <authorList>
            <consortium name="The Broad Institute Genomics Platform"/>
            <consortium name="The Broad Institute Genome Sequencing Center for Infectious Disease"/>
            <person name="Wu L."/>
            <person name="Ma J."/>
        </authorList>
    </citation>
    <scope>NUCLEOTIDE SEQUENCE [LARGE SCALE GENOMIC DNA]</scope>
    <source>
        <strain evidence="3">JCM 18720</strain>
    </source>
</reference>
<dbReference type="PANTHER" id="PTHR43792">
    <property type="entry name" value="GNAT FAMILY, PUTATIVE (AFU_ORTHOLOGUE AFUA_3G00765)-RELATED-RELATED"/>
    <property type="match status" value="1"/>
</dbReference>
<gene>
    <name evidence="2" type="ORF">GCM10025772_22130</name>
</gene>
<protein>
    <submittedName>
        <fullName evidence="2">GNAT family N-acetyltransferase</fullName>
    </submittedName>
</protein>
<dbReference type="InterPro" id="IPR016181">
    <property type="entry name" value="Acyl_CoA_acyltransferase"/>
</dbReference>
<dbReference type="Pfam" id="PF13302">
    <property type="entry name" value="Acetyltransf_3"/>
    <property type="match status" value="1"/>
</dbReference>
<name>A0ABP9S830_9GAMM</name>
<dbReference type="Gene3D" id="3.40.630.30">
    <property type="match status" value="1"/>
</dbReference>
<keyword evidence="3" id="KW-1185">Reference proteome</keyword>
<dbReference type="EMBL" id="BAABLF010000014">
    <property type="protein sequence ID" value="GAA5192598.1"/>
    <property type="molecule type" value="Genomic_DNA"/>
</dbReference>
<feature type="domain" description="N-acetyltransferase" evidence="1">
    <location>
        <begin position="8"/>
        <end position="160"/>
    </location>
</feature>